<dbReference type="Pfam" id="PF14534">
    <property type="entry name" value="DUF4440"/>
    <property type="match status" value="1"/>
</dbReference>
<dbReference type="Gene3D" id="3.10.450.50">
    <property type="match status" value="1"/>
</dbReference>
<dbReference type="InterPro" id="IPR032710">
    <property type="entry name" value="NTF2-like_dom_sf"/>
</dbReference>
<protein>
    <submittedName>
        <fullName evidence="2">DUF4440 domain-containing protein</fullName>
    </submittedName>
</protein>
<dbReference type="KEGG" id="tfl:RPIT_00075"/>
<accession>A0A1Q2CBJ2</accession>
<gene>
    <name evidence="2" type="ORF">RPIT_00075</name>
</gene>
<evidence type="ECO:0000313" key="2">
    <source>
        <dbReference type="EMBL" id="AQP43415.1"/>
    </source>
</evidence>
<dbReference type="SUPFAM" id="SSF54427">
    <property type="entry name" value="NTF2-like"/>
    <property type="match status" value="1"/>
</dbReference>
<dbReference type="AlphaFoldDB" id="A0A1Q2CBJ2"/>
<keyword evidence="3" id="KW-1185">Reference proteome</keyword>
<reference evidence="2 3" key="1">
    <citation type="journal article" date="2016" name="Int. J. Syst. Evol. Microbiol.">
        <title>Tessaracoccus flavus sp. nov., isolated from the drainage system of a lindane-producing factory.</title>
        <authorList>
            <person name="Kumari R."/>
            <person name="Singh P."/>
            <person name="Schumann P."/>
            <person name="Lal R."/>
        </authorList>
    </citation>
    <scope>NUCLEOTIDE SEQUENCE [LARGE SCALE GENOMIC DNA]</scope>
    <source>
        <strain evidence="2 3">RP1T</strain>
    </source>
</reference>
<dbReference type="RefSeq" id="WP_077339310.1">
    <property type="nucleotide sequence ID" value="NZ_CP019605.1"/>
</dbReference>
<dbReference type="InterPro" id="IPR027843">
    <property type="entry name" value="DUF4440"/>
</dbReference>
<evidence type="ECO:0000313" key="3">
    <source>
        <dbReference type="Proteomes" id="UP000188324"/>
    </source>
</evidence>
<sequence>MATLDINHLLSTEHNGWLALSEGTGASFYDALLTDDAVMVLVGGGILSRDEAVASLENSPTWDKYEITDPRLIEVGPDAAALVYRASALRGTEDTFRAAMTSLYRVVDGRLRLAIYQQTLITH</sequence>
<dbReference type="STRING" id="1610493.RPIT_00075"/>
<feature type="domain" description="DUF4440" evidence="1">
    <location>
        <begin position="16"/>
        <end position="112"/>
    </location>
</feature>
<dbReference type="OrthoDB" id="582586at2"/>
<organism evidence="2 3">
    <name type="scientific">Tessaracoccus flavus</name>
    <dbReference type="NCBI Taxonomy" id="1610493"/>
    <lineage>
        <taxon>Bacteria</taxon>
        <taxon>Bacillati</taxon>
        <taxon>Actinomycetota</taxon>
        <taxon>Actinomycetes</taxon>
        <taxon>Propionibacteriales</taxon>
        <taxon>Propionibacteriaceae</taxon>
        <taxon>Tessaracoccus</taxon>
    </lineage>
</organism>
<dbReference type="Proteomes" id="UP000188324">
    <property type="component" value="Chromosome"/>
</dbReference>
<dbReference type="EMBL" id="CP019605">
    <property type="protein sequence ID" value="AQP43415.1"/>
    <property type="molecule type" value="Genomic_DNA"/>
</dbReference>
<proteinExistence type="predicted"/>
<name>A0A1Q2CBJ2_9ACTN</name>
<evidence type="ECO:0000259" key="1">
    <source>
        <dbReference type="Pfam" id="PF14534"/>
    </source>
</evidence>